<sequence>MTAAETHAELMKLGRLLGVPPARLSGLEAAAPADLRALRGQVGERLFAADREAFARVGLLARTIPAAISAKVAEKVLSPMLAARATESLSPEKAGELAGRLPASFLADVAQHLDPMRTADVVVGVPAAKIVEVAAELARREDWVTMGEFVGHLPAATLRATMSALDGAAMLQVWFVLDAKDRLDEIAAMLTDEQAAALVAAADGLDEQFADLLAHLSPEQRARLS</sequence>
<accession>A0A4R6SDA2</accession>
<gene>
    <name evidence="1" type="ORF">EV186_103890</name>
</gene>
<protein>
    <submittedName>
        <fullName evidence="1">Uncharacterized protein</fullName>
    </submittedName>
</protein>
<dbReference type="AlphaFoldDB" id="A0A4R6SDA2"/>
<name>A0A4R6SDA2_LABRH</name>
<dbReference type="RefSeq" id="WP_133851044.1">
    <property type="nucleotide sequence ID" value="NZ_SNXZ01000003.1"/>
</dbReference>
<dbReference type="Proteomes" id="UP000295444">
    <property type="component" value="Unassembled WGS sequence"/>
</dbReference>
<reference evidence="1 2" key="1">
    <citation type="submission" date="2019-03" db="EMBL/GenBank/DDBJ databases">
        <title>Genomic Encyclopedia of Type Strains, Phase IV (KMG-IV): sequencing the most valuable type-strain genomes for metagenomic binning, comparative biology and taxonomic classification.</title>
        <authorList>
            <person name="Goeker M."/>
        </authorList>
    </citation>
    <scope>NUCLEOTIDE SEQUENCE [LARGE SCALE GENOMIC DNA]</scope>
    <source>
        <strain evidence="1 2">DSM 45361</strain>
    </source>
</reference>
<dbReference type="OrthoDB" id="4529786at2"/>
<comment type="caution">
    <text evidence="1">The sequence shown here is derived from an EMBL/GenBank/DDBJ whole genome shotgun (WGS) entry which is preliminary data.</text>
</comment>
<evidence type="ECO:0000313" key="2">
    <source>
        <dbReference type="Proteomes" id="UP000295444"/>
    </source>
</evidence>
<dbReference type="EMBL" id="SNXZ01000003">
    <property type="protein sequence ID" value="TDP97911.1"/>
    <property type="molecule type" value="Genomic_DNA"/>
</dbReference>
<keyword evidence="2" id="KW-1185">Reference proteome</keyword>
<evidence type="ECO:0000313" key="1">
    <source>
        <dbReference type="EMBL" id="TDP97911.1"/>
    </source>
</evidence>
<proteinExistence type="predicted"/>
<organism evidence="1 2">
    <name type="scientific">Labedaea rhizosphaerae</name>
    <dbReference type="NCBI Taxonomy" id="598644"/>
    <lineage>
        <taxon>Bacteria</taxon>
        <taxon>Bacillati</taxon>
        <taxon>Actinomycetota</taxon>
        <taxon>Actinomycetes</taxon>
        <taxon>Pseudonocardiales</taxon>
        <taxon>Pseudonocardiaceae</taxon>
        <taxon>Labedaea</taxon>
    </lineage>
</organism>